<evidence type="ECO:0000313" key="3">
    <source>
        <dbReference type="Proteomes" id="UP000295157"/>
    </source>
</evidence>
<proteinExistence type="predicted"/>
<dbReference type="SUPFAM" id="SSF55729">
    <property type="entry name" value="Acyl-CoA N-acyltransferases (Nat)"/>
    <property type="match status" value="1"/>
</dbReference>
<name>A0A4R4NDQ3_9ACTN</name>
<comment type="caution">
    <text evidence="2">The sequence shown here is derived from an EMBL/GenBank/DDBJ whole genome shotgun (WGS) entry which is preliminary data.</text>
</comment>
<keyword evidence="2" id="KW-0808">Transferase</keyword>
<accession>A0A4R4NDQ3</accession>
<reference evidence="2 3" key="1">
    <citation type="submission" date="2019-02" db="EMBL/GenBank/DDBJ databases">
        <title>Draft genome sequences of novel Actinobacteria.</title>
        <authorList>
            <person name="Sahin N."/>
            <person name="Ay H."/>
            <person name="Saygin H."/>
        </authorList>
    </citation>
    <scope>NUCLEOTIDE SEQUENCE [LARGE SCALE GENOMIC DNA]</scope>
    <source>
        <strain evidence="2 3">KC201</strain>
    </source>
</reference>
<gene>
    <name evidence="2" type="ORF">E1267_21615</name>
</gene>
<dbReference type="InterPro" id="IPR016181">
    <property type="entry name" value="Acyl_CoA_acyltransferase"/>
</dbReference>
<feature type="domain" description="N-acetyltransferase" evidence="1">
    <location>
        <begin position="107"/>
        <end position="266"/>
    </location>
</feature>
<dbReference type="AlphaFoldDB" id="A0A4R4NDQ3"/>
<dbReference type="OrthoDB" id="3254236at2"/>
<dbReference type="InterPro" id="IPR000182">
    <property type="entry name" value="GNAT_dom"/>
</dbReference>
<protein>
    <submittedName>
        <fullName evidence="2">GNAT family N-acetyltransferase</fullName>
    </submittedName>
</protein>
<organism evidence="2 3">
    <name type="scientific">Nonomuraea longispora</name>
    <dbReference type="NCBI Taxonomy" id="1848320"/>
    <lineage>
        <taxon>Bacteria</taxon>
        <taxon>Bacillati</taxon>
        <taxon>Actinomycetota</taxon>
        <taxon>Actinomycetes</taxon>
        <taxon>Streptosporangiales</taxon>
        <taxon>Streptosporangiaceae</taxon>
        <taxon>Nonomuraea</taxon>
    </lineage>
</organism>
<dbReference type="Gene3D" id="3.40.630.30">
    <property type="match status" value="1"/>
</dbReference>
<sequence length="266" mass="29130">MVPCPRPCNVCDRNYSCNDDPGVAAFEGRKPIVPSTVAVTPDVLSLPFSPFEPLQRRYNAADRLTFHIPLNDAVGATLLGRLGFSPESYLAFNQEGSSTSYRVDSFCTIRDATFADIASVSSLHYQHVKDQLATSQFISEPKGAPDILGTTFAQLIENGQGLLVAEHKGTLVGAIQYGSFMMPDDGKVRRLPPGYAGVIEWICVAPESRNAGLGSALVSEAICRLRILGTNYVYVCHGTNNRLSTSCFWNRFNFTPHWVTLEYGLI</sequence>
<keyword evidence="3" id="KW-1185">Reference proteome</keyword>
<dbReference type="PROSITE" id="PS51186">
    <property type="entry name" value="GNAT"/>
    <property type="match status" value="1"/>
</dbReference>
<dbReference type="EMBL" id="SMJZ01000081">
    <property type="protein sequence ID" value="TDC04832.1"/>
    <property type="molecule type" value="Genomic_DNA"/>
</dbReference>
<evidence type="ECO:0000313" key="2">
    <source>
        <dbReference type="EMBL" id="TDC04832.1"/>
    </source>
</evidence>
<dbReference type="GO" id="GO:0016747">
    <property type="term" value="F:acyltransferase activity, transferring groups other than amino-acyl groups"/>
    <property type="evidence" value="ECO:0007669"/>
    <property type="project" value="InterPro"/>
</dbReference>
<dbReference type="CDD" id="cd04301">
    <property type="entry name" value="NAT_SF"/>
    <property type="match status" value="1"/>
</dbReference>
<evidence type="ECO:0000259" key="1">
    <source>
        <dbReference type="PROSITE" id="PS51186"/>
    </source>
</evidence>
<dbReference type="Proteomes" id="UP000295157">
    <property type="component" value="Unassembled WGS sequence"/>
</dbReference>
<dbReference type="Pfam" id="PF00583">
    <property type="entry name" value="Acetyltransf_1"/>
    <property type="match status" value="1"/>
</dbReference>